<evidence type="ECO:0000313" key="1">
    <source>
        <dbReference type="EMBL" id="DAE11177.1"/>
    </source>
</evidence>
<reference evidence="1" key="1">
    <citation type="journal article" date="2021" name="Proc. Natl. Acad. Sci. U.S.A.">
        <title>A Catalog of Tens of Thousands of Viruses from Human Metagenomes Reveals Hidden Associations with Chronic Diseases.</title>
        <authorList>
            <person name="Tisza M.J."/>
            <person name="Buck C.B."/>
        </authorList>
    </citation>
    <scope>NUCLEOTIDE SEQUENCE</scope>
    <source>
        <strain evidence="1">CtcFb5</strain>
    </source>
</reference>
<name>A0A8S5PX55_9CAUD</name>
<protein>
    <submittedName>
        <fullName evidence="1">Uncharacterized protein</fullName>
    </submittedName>
</protein>
<sequence>MVKRDGKVAFIPGSKPGTAQELNDYRNANFYR</sequence>
<dbReference type="EMBL" id="BK015527">
    <property type="protein sequence ID" value="DAE11177.1"/>
    <property type="molecule type" value="Genomic_DNA"/>
</dbReference>
<accession>A0A8S5PX55</accession>
<organism evidence="1">
    <name type="scientific">Myoviridae sp. ctcFb5</name>
    <dbReference type="NCBI Taxonomy" id="2825137"/>
    <lineage>
        <taxon>Viruses</taxon>
        <taxon>Duplodnaviria</taxon>
        <taxon>Heunggongvirae</taxon>
        <taxon>Uroviricota</taxon>
        <taxon>Caudoviricetes</taxon>
    </lineage>
</organism>
<proteinExistence type="predicted"/>